<reference evidence="11" key="1">
    <citation type="journal article" date="2019" name="Int. J. Syst. Evol. Microbiol.">
        <title>The Global Catalogue of Microorganisms (GCM) 10K type strain sequencing project: providing services to taxonomists for standard genome sequencing and annotation.</title>
        <authorList>
            <consortium name="The Broad Institute Genomics Platform"/>
            <consortium name="The Broad Institute Genome Sequencing Center for Infectious Disease"/>
            <person name="Wu L."/>
            <person name="Ma J."/>
        </authorList>
    </citation>
    <scope>NUCLEOTIDE SEQUENCE [LARGE SCALE GENOMIC DNA]</scope>
    <source>
        <strain evidence="11">KCTC 62164</strain>
    </source>
</reference>
<comment type="pathway">
    <text evidence="1">Nucleotide-sugar biosynthesis; UDP-alpha-D-glucuronate biosynthesis; UDP-alpha-D-glucuronate from UDP-alpha-D-glucose: step 1/1.</text>
</comment>
<dbReference type="PIRSF" id="PIRSF000124">
    <property type="entry name" value="UDPglc_GDPman_dh"/>
    <property type="match status" value="1"/>
</dbReference>
<dbReference type="PANTHER" id="PTHR43750">
    <property type="entry name" value="UDP-GLUCOSE 6-DEHYDROGENASE TUAD"/>
    <property type="match status" value="1"/>
</dbReference>
<dbReference type="InterPro" id="IPR014027">
    <property type="entry name" value="UDP-Glc/GDP-Man_DH_C"/>
</dbReference>
<proteinExistence type="inferred from homology"/>
<gene>
    <name evidence="10" type="ORF">ACFOKA_17705</name>
</gene>
<evidence type="ECO:0000256" key="2">
    <source>
        <dbReference type="ARBA" id="ARBA00006601"/>
    </source>
</evidence>
<dbReference type="EMBL" id="JBHRSL010000028">
    <property type="protein sequence ID" value="MFC3053739.1"/>
    <property type="molecule type" value="Genomic_DNA"/>
</dbReference>
<evidence type="ECO:0000256" key="8">
    <source>
        <dbReference type="PIRNR" id="PIRNR000124"/>
    </source>
</evidence>
<dbReference type="InterPro" id="IPR017476">
    <property type="entry name" value="UDP-Glc/GDP-Man"/>
</dbReference>
<dbReference type="Pfam" id="PF03720">
    <property type="entry name" value="UDPG_MGDP_dh_C"/>
    <property type="match status" value="1"/>
</dbReference>
<dbReference type="SUPFAM" id="SSF51735">
    <property type="entry name" value="NAD(P)-binding Rossmann-fold domains"/>
    <property type="match status" value="1"/>
</dbReference>
<dbReference type="Proteomes" id="UP001595444">
    <property type="component" value="Unassembled WGS sequence"/>
</dbReference>
<sequence>MDRAGTGPPDTRDKGYVSVNGAPTIAYAGMTHLGLNSAVAAAARGMQVTCFDRDEAVITGLKAGTTAIEEPDLTALMAKHMDRLRYTANREALEGCDLVIIAPDIPTDDAANSDLTALQNLVQLLDAALPAAMPFIILSQLPPGFSRALILQEGRPYYYQVETLIFGQAIDRALNPERIIIGCKDPSAPLHKAYRAFLDMFDCPLLPMRYESAELAKIAINCCLVSSISTANTLAELCENIGADWSEIVPALRLDRRIGQYAYLSPGLGIAGGNLERDLNTVVRFAGQHGTDAGVVKAWQKNSQYRRDWVLRLLHDQLFPLVPNPKIAIWGLAYKQDTHSVKNSPSLALLAHLGGFDLAAYDPVVANSAVPTMQLAPQPDALSAIKGADILIIMTPWDVFRAVAPAAIKAAMAGSIIVDPYGVLCTNDCTKNALQHFTLGRKTPQTIG</sequence>
<keyword evidence="11" id="KW-1185">Reference proteome</keyword>
<evidence type="ECO:0000256" key="6">
    <source>
        <dbReference type="ARBA" id="ARBA00023027"/>
    </source>
</evidence>
<comment type="catalytic activity">
    <reaction evidence="7 8">
        <text>UDP-alpha-D-glucose + 2 NAD(+) + H2O = UDP-alpha-D-glucuronate + 2 NADH + 3 H(+)</text>
        <dbReference type="Rhea" id="RHEA:23596"/>
        <dbReference type="ChEBI" id="CHEBI:15377"/>
        <dbReference type="ChEBI" id="CHEBI:15378"/>
        <dbReference type="ChEBI" id="CHEBI:57540"/>
        <dbReference type="ChEBI" id="CHEBI:57945"/>
        <dbReference type="ChEBI" id="CHEBI:58052"/>
        <dbReference type="ChEBI" id="CHEBI:58885"/>
        <dbReference type="EC" id="1.1.1.22"/>
    </reaction>
</comment>
<evidence type="ECO:0000259" key="9">
    <source>
        <dbReference type="SMART" id="SM00984"/>
    </source>
</evidence>
<dbReference type="NCBIfam" id="TIGR03026">
    <property type="entry name" value="NDP-sugDHase"/>
    <property type="match status" value="1"/>
</dbReference>
<dbReference type="InterPro" id="IPR036220">
    <property type="entry name" value="UDP-Glc/GDP-Man_DH_C_sf"/>
</dbReference>
<dbReference type="PIRSF" id="PIRSF500134">
    <property type="entry name" value="UDPglc_DH_bac"/>
    <property type="match status" value="1"/>
</dbReference>
<comment type="similarity">
    <text evidence="2 8">Belongs to the UDP-glucose/GDP-mannose dehydrogenase family.</text>
</comment>
<evidence type="ECO:0000256" key="5">
    <source>
        <dbReference type="ARBA" id="ARBA00023002"/>
    </source>
</evidence>
<dbReference type="InterPro" id="IPR028357">
    <property type="entry name" value="UDPglc_DH_bac"/>
</dbReference>
<accession>A0ABV7D9R0</accession>
<dbReference type="Pfam" id="PF03721">
    <property type="entry name" value="UDPG_MGDP_dh_N"/>
    <property type="match status" value="1"/>
</dbReference>
<dbReference type="SUPFAM" id="SSF52413">
    <property type="entry name" value="UDP-glucose/GDP-mannose dehydrogenase C-terminal domain"/>
    <property type="match status" value="1"/>
</dbReference>
<dbReference type="InterPro" id="IPR014026">
    <property type="entry name" value="UDP-Glc/GDP-Man_DH_dimer"/>
</dbReference>
<dbReference type="Pfam" id="PF00984">
    <property type="entry name" value="UDPG_MGDP_dh"/>
    <property type="match status" value="1"/>
</dbReference>
<dbReference type="SMART" id="SM00984">
    <property type="entry name" value="UDPG_MGDP_dh_C"/>
    <property type="match status" value="1"/>
</dbReference>
<dbReference type="EC" id="1.1.1.22" evidence="3 8"/>
<name>A0ABV7D9R0_9PROT</name>
<dbReference type="InterPro" id="IPR008927">
    <property type="entry name" value="6-PGluconate_DH-like_C_sf"/>
</dbReference>
<dbReference type="RefSeq" id="WP_194214442.1">
    <property type="nucleotide sequence ID" value="NZ_CP061205.1"/>
</dbReference>
<evidence type="ECO:0000313" key="11">
    <source>
        <dbReference type="Proteomes" id="UP001595444"/>
    </source>
</evidence>
<dbReference type="SUPFAM" id="SSF48179">
    <property type="entry name" value="6-phosphogluconate dehydrogenase C-terminal domain-like"/>
    <property type="match status" value="1"/>
</dbReference>
<comment type="caution">
    <text evidence="10">The sequence shown here is derived from an EMBL/GenBank/DDBJ whole genome shotgun (WGS) entry which is preliminary data.</text>
</comment>
<evidence type="ECO:0000256" key="4">
    <source>
        <dbReference type="ARBA" id="ARBA00015132"/>
    </source>
</evidence>
<keyword evidence="5 8" id="KW-0560">Oxidoreductase</keyword>
<evidence type="ECO:0000313" key="10">
    <source>
        <dbReference type="EMBL" id="MFC3053739.1"/>
    </source>
</evidence>
<evidence type="ECO:0000256" key="3">
    <source>
        <dbReference type="ARBA" id="ARBA00012954"/>
    </source>
</evidence>
<protein>
    <recommendedName>
        <fullName evidence="4 8">UDP-glucose 6-dehydrogenase</fullName>
        <ecNumber evidence="3 8">1.1.1.22</ecNumber>
    </recommendedName>
</protein>
<dbReference type="InterPro" id="IPR001732">
    <property type="entry name" value="UDP-Glc/GDP-Man_DH_N"/>
</dbReference>
<dbReference type="PANTHER" id="PTHR43750:SF3">
    <property type="entry name" value="UDP-GLUCOSE 6-DEHYDROGENASE TUAD"/>
    <property type="match status" value="1"/>
</dbReference>
<dbReference type="Gene3D" id="3.40.50.720">
    <property type="entry name" value="NAD(P)-binding Rossmann-like Domain"/>
    <property type="match status" value="2"/>
</dbReference>
<organism evidence="10 11">
    <name type="scientific">Kordiimonas pumila</name>
    <dbReference type="NCBI Taxonomy" id="2161677"/>
    <lineage>
        <taxon>Bacteria</taxon>
        <taxon>Pseudomonadati</taxon>
        <taxon>Pseudomonadota</taxon>
        <taxon>Alphaproteobacteria</taxon>
        <taxon>Kordiimonadales</taxon>
        <taxon>Kordiimonadaceae</taxon>
        <taxon>Kordiimonas</taxon>
    </lineage>
</organism>
<evidence type="ECO:0000256" key="7">
    <source>
        <dbReference type="ARBA" id="ARBA00047473"/>
    </source>
</evidence>
<feature type="domain" description="UDP-glucose/GDP-mannose dehydrogenase C-terminal" evidence="9">
    <location>
        <begin position="328"/>
        <end position="426"/>
    </location>
</feature>
<keyword evidence="6 8" id="KW-0520">NAD</keyword>
<dbReference type="InterPro" id="IPR036291">
    <property type="entry name" value="NAD(P)-bd_dom_sf"/>
</dbReference>
<evidence type="ECO:0000256" key="1">
    <source>
        <dbReference type="ARBA" id="ARBA00004701"/>
    </source>
</evidence>